<keyword evidence="2" id="KW-1185">Reference proteome</keyword>
<dbReference type="InterPro" id="IPR029058">
    <property type="entry name" value="AB_hydrolase_fold"/>
</dbReference>
<name>H8H0R7_DEIGI</name>
<evidence type="ECO:0000313" key="1">
    <source>
        <dbReference type="EMBL" id="AFD26936.1"/>
    </source>
</evidence>
<proteinExistence type="predicted"/>
<reference evidence="1 2" key="1">
    <citation type="journal article" date="2012" name="PLoS ONE">
        <title>Genome sequence and transcriptome analysis of the radioresistant bacterium Deinococcus gobiensis: insights into the extreme environmental adaptations.</title>
        <authorList>
            <person name="Yuan M."/>
            <person name="Chen M."/>
            <person name="Zhang W."/>
            <person name="Lu W."/>
            <person name="Wang J."/>
            <person name="Yang M."/>
            <person name="Zhao P."/>
            <person name="Tang R."/>
            <person name="Li X."/>
            <person name="Hao Y."/>
            <person name="Zhou Z."/>
            <person name="Zhan Y."/>
            <person name="Yu H."/>
            <person name="Teng C."/>
            <person name="Yan Y."/>
            <person name="Ping S."/>
            <person name="Wang Y."/>
            <person name="Lin M."/>
        </authorList>
    </citation>
    <scope>NUCLEOTIDE SEQUENCE [LARGE SCALE GENOMIC DNA]</scope>
    <source>
        <strain evidence="2">DSM 21396 / JCM 16679 / CGMCC 1.7299 / I-0</strain>
        <plasmid evidence="1">P1</plasmid>
    </source>
</reference>
<dbReference type="Gene3D" id="3.40.50.1820">
    <property type="entry name" value="alpha/beta hydrolase"/>
    <property type="match status" value="1"/>
</dbReference>
<dbReference type="HOGENOM" id="CLU_049413_6_1_0"/>
<dbReference type="EMBL" id="CP002192">
    <property type="protein sequence ID" value="AFD26936.1"/>
    <property type="molecule type" value="Genomic_DNA"/>
</dbReference>
<dbReference type="Proteomes" id="UP000007575">
    <property type="component" value="Plasmid P1"/>
</dbReference>
<protein>
    <submittedName>
        <fullName evidence="1">Esterase/lipase/thioesterase, active site protein</fullName>
    </submittedName>
</protein>
<dbReference type="RefSeq" id="WP_014695454.1">
    <property type="nucleotide sequence ID" value="NC_017805.1"/>
</dbReference>
<accession>H8H0R7</accession>
<dbReference type="KEGG" id="dgo:DGo_PA0050"/>
<organism evidence="1 2">
    <name type="scientific">Deinococcus gobiensis (strain DSM 21396 / JCM 16679 / CGMCC 1.7299 / I-0)</name>
    <dbReference type="NCBI Taxonomy" id="745776"/>
    <lineage>
        <taxon>Bacteria</taxon>
        <taxon>Thermotogati</taxon>
        <taxon>Deinococcota</taxon>
        <taxon>Deinococci</taxon>
        <taxon>Deinococcales</taxon>
        <taxon>Deinococcaceae</taxon>
        <taxon>Deinococcus</taxon>
    </lineage>
</organism>
<dbReference type="PATRIC" id="fig|745776.4.peg.3088"/>
<evidence type="ECO:0000313" key="2">
    <source>
        <dbReference type="Proteomes" id="UP000007575"/>
    </source>
</evidence>
<sequence>MTTPTPDLSWIHLLERGTQDRTLLLLHGTGGDERSLLDLGRRLAPGAGLLSVRGRSLEEGFPRFFRRFSAIQYDQPHLNAEADALADFTAQAAAHYGLNPAKITALGYSNGANIALATLVRRPGIFAGAALLRPVMALENPPHPDLGGVRVLALHGARDPFLPHAAALGPYLRGLGADLTEQTVNAGHELSPQDLNLTAAWLGAGQP</sequence>
<dbReference type="OrthoDB" id="9796570at2"/>
<gene>
    <name evidence="1" type="ordered locus">DGo_PA0050</name>
</gene>
<keyword evidence="1" id="KW-0614">Plasmid</keyword>
<dbReference type="AlphaFoldDB" id="H8H0R7"/>
<dbReference type="SUPFAM" id="SSF53474">
    <property type="entry name" value="alpha/beta-Hydrolases"/>
    <property type="match status" value="1"/>
</dbReference>
<geneLocation type="plasmid" evidence="1 2">
    <name>P1</name>
</geneLocation>